<dbReference type="Proteomes" id="UP000389128">
    <property type="component" value="Unassembled WGS sequence"/>
</dbReference>
<keyword evidence="1 4" id="KW-0812">Transmembrane</keyword>
<protein>
    <submittedName>
        <fullName evidence="6">YbfB/YjiJ family MFS transporter</fullName>
    </submittedName>
</protein>
<feature type="transmembrane region" description="Helical" evidence="4">
    <location>
        <begin position="115"/>
        <end position="137"/>
    </location>
</feature>
<dbReference type="RefSeq" id="WP_148577273.1">
    <property type="nucleotide sequence ID" value="NZ_JAVEUW010000106.1"/>
</dbReference>
<keyword evidence="2 4" id="KW-1133">Transmembrane helix</keyword>
<feature type="transmembrane region" description="Helical" evidence="4">
    <location>
        <begin position="253"/>
        <end position="270"/>
    </location>
</feature>
<accession>A0A6C2D8L9</accession>
<evidence type="ECO:0000259" key="5">
    <source>
        <dbReference type="PROSITE" id="PS50850"/>
    </source>
</evidence>
<dbReference type="Gene3D" id="1.20.1250.20">
    <property type="entry name" value="MFS general substrate transporter like domains"/>
    <property type="match status" value="2"/>
</dbReference>
<evidence type="ECO:0000256" key="2">
    <source>
        <dbReference type="ARBA" id="ARBA00022989"/>
    </source>
</evidence>
<feature type="transmembrane region" description="Helical" evidence="4">
    <location>
        <begin position="149"/>
        <end position="170"/>
    </location>
</feature>
<dbReference type="Pfam" id="PF06779">
    <property type="entry name" value="MFS_4"/>
    <property type="match status" value="1"/>
</dbReference>
<feature type="transmembrane region" description="Helical" evidence="4">
    <location>
        <begin position="368"/>
        <end position="389"/>
    </location>
</feature>
<dbReference type="EMBL" id="SDKK01000001">
    <property type="protein sequence ID" value="TYC62183.1"/>
    <property type="molecule type" value="Genomic_DNA"/>
</dbReference>
<feature type="transmembrane region" description="Helical" evidence="4">
    <location>
        <begin position="344"/>
        <end position="362"/>
    </location>
</feature>
<dbReference type="PROSITE" id="PS50850">
    <property type="entry name" value="MFS"/>
    <property type="match status" value="1"/>
</dbReference>
<proteinExistence type="predicted"/>
<dbReference type="GO" id="GO:0022857">
    <property type="term" value="F:transmembrane transporter activity"/>
    <property type="evidence" value="ECO:0007669"/>
    <property type="project" value="InterPro"/>
</dbReference>
<feature type="domain" description="Major facilitator superfamily (MFS) profile" evidence="5">
    <location>
        <begin position="18"/>
        <end position="394"/>
    </location>
</feature>
<dbReference type="InterPro" id="IPR020846">
    <property type="entry name" value="MFS_dom"/>
</dbReference>
<name>A0A6C2D8L9_9RHOO</name>
<evidence type="ECO:0000313" key="7">
    <source>
        <dbReference type="Proteomes" id="UP000389128"/>
    </source>
</evidence>
<feature type="transmembrane region" description="Helical" evidence="4">
    <location>
        <begin position="19"/>
        <end position="38"/>
    </location>
</feature>
<feature type="transmembrane region" description="Helical" evidence="4">
    <location>
        <begin position="86"/>
        <end position="103"/>
    </location>
</feature>
<evidence type="ECO:0000256" key="4">
    <source>
        <dbReference type="SAM" id="Phobius"/>
    </source>
</evidence>
<keyword evidence="7" id="KW-1185">Reference proteome</keyword>
<feature type="transmembrane region" description="Helical" evidence="4">
    <location>
        <begin position="311"/>
        <end position="332"/>
    </location>
</feature>
<dbReference type="AlphaFoldDB" id="A0A6C2D8L9"/>
<dbReference type="OrthoDB" id="9797953at2"/>
<feature type="transmembrane region" description="Helical" evidence="4">
    <location>
        <begin position="176"/>
        <end position="195"/>
    </location>
</feature>
<organism evidence="6 7">
    <name type="scientific">Zoogloea oleivorans</name>
    <dbReference type="NCBI Taxonomy" id="1552750"/>
    <lineage>
        <taxon>Bacteria</taxon>
        <taxon>Pseudomonadati</taxon>
        <taxon>Pseudomonadota</taxon>
        <taxon>Betaproteobacteria</taxon>
        <taxon>Rhodocyclales</taxon>
        <taxon>Zoogloeaceae</taxon>
        <taxon>Zoogloea</taxon>
    </lineage>
</organism>
<comment type="caution">
    <text evidence="6">The sequence shown here is derived from an EMBL/GenBank/DDBJ whole genome shotgun (WGS) entry which is preliminary data.</text>
</comment>
<reference evidence="6 7" key="1">
    <citation type="submission" date="2019-01" db="EMBL/GenBank/DDBJ databases">
        <title>Zoogloea oleivorans genome sequencing and assembly.</title>
        <authorList>
            <person name="Tancsics A."/>
            <person name="Farkas M."/>
            <person name="Kriszt B."/>
            <person name="Maroti G."/>
            <person name="Horvath B."/>
        </authorList>
    </citation>
    <scope>NUCLEOTIDE SEQUENCE [LARGE SCALE GENOMIC DNA]</scope>
    <source>
        <strain evidence="6 7">Buc</strain>
    </source>
</reference>
<evidence type="ECO:0000256" key="3">
    <source>
        <dbReference type="ARBA" id="ARBA00023136"/>
    </source>
</evidence>
<keyword evidence="3 4" id="KW-0472">Membrane</keyword>
<feature type="transmembrane region" description="Helical" evidence="4">
    <location>
        <begin position="282"/>
        <end position="299"/>
    </location>
</feature>
<dbReference type="GO" id="GO:0005886">
    <property type="term" value="C:plasma membrane"/>
    <property type="evidence" value="ECO:0007669"/>
    <property type="project" value="TreeGrafter"/>
</dbReference>
<evidence type="ECO:0000256" key="1">
    <source>
        <dbReference type="ARBA" id="ARBA00022692"/>
    </source>
</evidence>
<dbReference type="InterPro" id="IPR010645">
    <property type="entry name" value="MFS_4"/>
</dbReference>
<dbReference type="PANTHER" id="PTHR23537:SF1">
    <property type="entry name" value="SUGAR TRANSPORTER"/>
    <property type="match status" value="1"/>
</dbReference>
<feature type="transmembrane region" description="Helical" evidence="4">
    <location>
        <begin position="216"/>
        <end position="241"/>
    </location>
</feature>
<dbReference type="SUPFAM" id="SSF103473">
    <property type="entry name" value="MFS general substrate transporter"/>
    <property type="match status" value="1"/>
</dbReference>
<sequence>MTTAQAALPATSQADRYRVIFAGICALILTVGLARFAYTPLLPIMRGEAGLTDLAGGWLATFNYAGYITGALMAATISDLGRKFQLYRIGLVVAVVSTAAMGMTQDLNLWVALRFVSGLSSTAGLLIASGLVLNWLIRHGHRPELGLHFAGIGLGIVVSGLAVAAMVGNLAWDGQWIGLGLLGVAFFLPAWFWLPAPAAVSAHAAASHPAAPAKRWMWLFIAAYFCAGFGYVISATFIVAIVEKLPLLAGKGGWVWVIVGLAAAPSCFLWDRLSARMGQIPALLLAYGLQIVSILLPALSDGTAANVASAVLYGGTFVGIVSLTLSIIGRCFPANPAKAMARLTLSYGVAQIVAPAMAGYIATATGSYRGALFVAAWVMAAGMLFLIALQRQAQPEK</sequence>
<gene>
    <name evidence="6" type="ORF">ETQ85_01115</name>
</gene>
<dbReference type="InterPro" id="IPR036259">
    <property type="entry name" value="MFS_trans_sf"/>
</dbReference>
<dbReference type="PANTHER" id="PTHR23537">
    <property type="match status" value="1"/>
</dbReference>
<evidence type="ECO:0000313" key="6">
    <source>
        <dbReference type="EMBL" id="TYC62183.1"/>
    </source>
</evidence>
<feature type="transmembrane region" description="Helical" evidence="4">
    <location>
        <begin position="58"/>
        <end position="77"/>
    </location>
</feature>